<dbReference type="PANTHER" id="PTHR43792:SF1">
    <property type="entry name" value="N-ACETYLTRANSFERASE DOMAIN-CONTAINING PROTEIN"/>
    <property type="match status" value="1"/>
</dbReference>
<dbReference type="InterPro" id="IPR016181">
    <property type="entry name" value="Acyl_CoA_acyltransferase"/>
</dbReference>
<protein>
    <recommendedName>
        <fullName evidence="1">N-acetyltransferase domain-containing protein</fullName>
    </recommendedName>
</protein>
<name>A0ABP0AK85_9PEZI</name>
<dbReference type="InterPro" id="IPR000182">
    <property type="entry name" value="GNAT_dom"/>
</dbReference>
<dbReference type="InterPro" id="IPR051531">
    <property type="entry name" value="N-acetyltransferase"/>
</dbReference>
<dbReference type="Pfam" id="PF13302">
    <property type="entry name" value="Acetyltransf_3"/>
    <property type="match status" value="1"/>
</dbReference>
<evidence type="ECO:0000313" key="3">
    <source>
        <dbReference type="Proteomes" id="UP001642482"/>
    </source>
</evidence>
<dbReference type="PANTHER" id="PTHR43792">
    <property type="entry name" value="GNAT FAMILY, PUTATIVE (AFU_ORTHOLOGUE AFUA_3G00765)-RELATED-RELATED"/>
    <property type="match status" value="1"/>
</dbReference>
<accession>A0ABP0AK85</accession>
<dbReference type="Gene3D" id="3.40.630.30">
    <property type="match status" value="1"/>
</dbReference>
<feature type="domain" description="N-acetyltransferase" evidence="1">
    <location>
        <begin position="39"/>
        <end position="231"/>
    </location>
</feature>
<gene>
    <name evidence="2" type="ORF">SEUCBS140593_000107</name>
</gene>
<dbReference type="Proteomes" id="UP001642482">
    <property type="component" value="Unassembled WGS sequence"/>
</dbReference>
<keyword evidence="3" id="KW-1185">Reference proteome</keyword>
<evidence type="ECO:0000313" key="2">
    <source>
        <dbReference type="EMBL" id="CAK7208243.1"/>
    </source>
</evidence>
<sequence>MTSVPDGALVFHDWVTVLTTLPTLPLPLNSQRVALETERLIIRPLTEDDLPALHEMRLLPEVMRNTKQGTVDANIEYTRERLIPFLPPNDAASFNCAICIREAGDNKLIGIGGVHSFHSVFGWPELGYMFHSAHWGKGYATEFVRGFLQLYSQLPRPSTPQPLRVTRVTLPAELAAKAGPGTHEQGNYENDPEALAQTVTPDTVVVEEKLTAVVPDRNVESTRVITKGGFTEFMQYMEEDKRLPGSGIEILLRVYNFLPSRKESASAAA</sequence>
<dbReference type="SUPFAM" id="SSF55729">
    <property type="entry name" value="Acyl-CoA N-acyltransferases (Nat)"/>
    <property type="match status" value="1"/>
</dbReference>
<organism evidence="2 3">
    <name type="scientific">Sporothrix eucalyptigena</name>
    <dbReference type="NCBI Taxonomy" id="1812306"/>
    <lineage>
        <taxon>Eukaryota</taxon>
        <taxon>Fungi</taxon>
        <taxon>Dikarya</taxon>
        <taxon>Ascomycota</taxon>
        <taxon>Pezizomycotina</taxon>
        <taxon>Sordariomycetes</taxon>
        <taxon>Sordariomycetidae</taxon>
        <taxon>Ophiostomatales</taxon>
        <taxon>Ophiostomataceae</taxon>
        <taxon>Sporothrix</taxon>
    </lineage>
</organism>
<proteinExistence type="predicted"/>
<dbReference type="EMBL" id="CAWUHD010000001">
    <property type="protein sequence ID" value="CAK7208243.1"/>
    <property type="molecule type" value="Genomic_DNA"/>
</dbReference>
<reference evidence="2 3" key="1">
    <citation type="submission" date="2024-01" db="EMBL/GenBank/DDBJ databases">
        <authorList>
            <person name="Allen C."/>
            <person name="Tagirdzhanova G."/>
        </authorList>
    </citation>
    <scope>NUCLEOTIDE SEQUENCE [LARGE SCALE GENOMIC DNA]</scope>
</reference>
<evidence type="ECO:0000259" key="1">
    <source>
        <dbReference type="Pfam" id="PF13302"/>
    </source>
</evidence>
<comment type="caution">
    <text evidence="2">The sequence shown here is derived from an EMBL/GenBank/DDBJ whole genome shotgun (WGS) entry which is preliminary data.</text>
</comment>